<gene>
    <name evidence="4" type="ORF">J0G10_23480</name>
</gene>
<protein>
    <submittedName>
        <fullName evidence="4">DUF1311 domain-containing protein</fullName>
    </submittedName>
</protein>
<sequence>MYIKGRYIVSACALLFVQQAMAAGMDCTKAANAAEKTVCAGKGLYEQDVQMGSVYRALIKASAQVQPELKRTQRLWLKARNECADDVSCLNQRYDERLKVLQALLTDALAYPPDDLDTQVMHELSNSIQAASKDNPEFALERTLEAFGIRAGKTSFSGDVDKDDPSDTHFPKSKPAGLTPDEWQALRTSDISGAADFGHSTYTLLDMDDDGQRDLIVDTYTGGTGLFTYTETWRRTGERFIKRSPAAESSLFHTNDRGANQSAKWISIRGKVYAAYRSGAYGVDQLYLLNPLRINNRVPTIAVHYRYDLKVPTLQHKEDGTTTYELEPALQQTLDRAISKATQAGEVSSANTPLCPVPASGAGENDYYSYGMAPYTLEVVTNLGVVIGNDCYIGALINWFGSYYEKEGLSAQLVLRKPDAEATGLSYDVNGKRHVSAVSAALGKVETDDGA</sequence>
<evidence type="ECO:0000313" key="5">
    <source>
        <dbReference type="Proteomes" id="UP000824588"/>
    </source>
</evidence>
<dbReference type="InterPro" id="IPR052755">
    <property type="entry name" value="Lysozyme_Inhibitor_LprI"/>
</dbReference>
<organism evidence="4 5">
    <name type="scientific">Pseudomonas germanica</name>
    <dbReference type="NCBI Taxonomy" id="2815720"/>
    <lineage>
        <taxon>Bacteria</taxon>
        <taxon>Pseudomonadati</taxon>
        <taxon>Pseudomonadota</taxon>
        <taxon>Gammaproteobacteria</taxon>
        <taxon>Pseudomonadales</taxon>
        <taxon>Pseudomonadaceae</taxon>
        <taxon>Pseudomonas</taxon>
    </lineage>
</organism>
<dbReference type="PANTHER" id="PTHR37549:SF1">
    <property type="entry name" value="LIPOPROTEIN LPRI"/>
    <property type="match status" value="1"/>
</dbReference>
<reference evidence="4 5" key="1">
    <citation type="journal article" date="2022" name="Int. J. Syst. Evol. Microbiol.">
        <title>Pseudomonas germanica sp. nov., isolated from Iris germanica rhizomes.</title>
        <authorList>
            <person name="Atanasov K.E."/>
            <person name="Galbis D.M."/>
            <person name="Gallego J."/>
            <person name="Serpico A."/>
            <person name="Bosch M."/>
            <person name="Altabella T."/>
            <person name="Ferrer A."/>
        </authorList>
    </citation>
    <scope>NUCLEOTIDE SEQUENCE [LARGE SCALE GENOMIC DNA]</scope>
    <source>
        <strain evidence="4 5">FIT28</strain>
    </source>
</reference>
<feature type="signal peptide" evidence="2">
    <location>
        <begin position="1"/>
        <end position="22"/>
    </location>
</feature>
<evidence type="ECO:0000313" key="4">
    <source>
        <dbReference type="EMBL" id="QYY80664.1"/>
    </source>
</evidence>
<proteinExistence type="predicted"/>
<dbReference type="Gene3D" id="1.20.1270.180">
    <property type="match status" value="1"/>
</dbReference>
<dbReference type="InterPro" id="IPR009739">
    <property type="entry name" value="LprI-like_N"/>
</dbReference>
<evidence type="ECO:0000259" key="3">
    <source>
        <dbReference type="Pfam" id="PF07007"/>
    </source>
</evidence>
<dbReference type="EMBL" id="CP071586">
    <property type="protein sequence ID" value="QYY80664.1"/>
    <property type="molecule type" value="Genomic_DNA"/>
</dbReference>
<feature type="region of interest" description="Disordered" evidence="1">
    <location>
        <begin position="156"/>
        <end position="179"/>
    </location>
</feature>
<evidence type="ECO:0000256" key="2">
    <source>
        <dbReference type="SAM" id="SignalP"/>
    </source>
</evidence>
<feature type="chain" id="PRO_5046956562" evidence="2">
    <location>
        <begin position="23"/>
        <end position="451"/>
    </location>
</feature>
<keyword evidence="2" id="KW-0732">Signal</keyword>
<name>A0ABX8YLG9_9PSED</name>
<keyword evidence="5" id="KW-1185">Reference proteome</keyword>
<feature type="compositionally biased region" description="Basic and acidic residues" evidence="1">
    <location>
        <begin position="159"/>
        <end position="170"/>
    </location>
</feature>
<dbReference type="PANTHER" id="PTHR37549">
    <property type="entry name" value="LIPOPROTEIN LPRI"/>
    <property type="match status" value="1"/>
</dbReference>
<dbReference type="Proteomes" id="UP000824588">
    <property type="component" value="Chromosome"/>
</dbReference>
<feature type="domain" description="Lysozyme inhibitor LprI-like N-terminal" evidence="3">
    <location>
        <begin position="27"/>
        <end position="100"/>
    </location>
</feature>
<dbReference type="Pfam" id="PF07007">
    <property type="entry name" value="LprI"/>
    <property type="match status" value="1"/>
</dbReference>
<accession>A0ABX8YLG9</accession>
<dbReference type="RefSeq" id="WP_220556857.1">
    <property type="nucleotide sequence ID" value="NZ_CP071586.1"/>
</dbReference>
<evidence type="ECO:0000256" key="1">
    <source>
        <dbReference type="SAM" id="MobiDB-lite"/>
    </source>
</evidence>